<dbReference type="GO" id="GO:1903013">
    <property type="term" value="P:response to differentiation-inducing factor 1"/>
    <property type="evidence" value="ECO:0007669"/>
    <property type="project" value="TreeGrafter"/>
</dbReference>
<dbReference type="GeneID" id="63683383"/>
<accession>M5G9Y3</accession>
<proteinExistence type="predicted"/>
<dbReference type="SUPFAM" id="SSF56112">
    <property type="entry name" value="Protein kinase-like (PK-like)"/>
    <property type="match status" value="1"/>
</dbReference>
<keyword evidence="2" id="KW-0808">Transferase</keyword>
<reference evidence="7 8" key="1">
    <citation type="journal article" date="2012" name="Science">
        <title>The Paleozoic origin of enzymatic lignin decomposition reconstructed from 31 fungal genomes.</title>
        <authorList>
            <person name="Floudas D."/>
            <person name="Binder M."/>
            <person name="Riley R."/>
            <person name="Barry K."/>
            <person name="Blanchette R.A."/>
            <person name="Henrissat B."/>
            <person name="Martinez A.T."/>
            <person name="Otillar R."/>
            <person name="Spatafora J.W."/>
            <person name="Yadav J.S."/>
            <person name="Aerts A."/>
            <person name="Benoit I."/>
            <person name="Boyd A."/>
            <person name="Carlson A."/>
            <person name="Copeland A."/>
            <person name="Coutinho P.M."/>
            <person name="de Vries R.P."/>
            <person name="Ferreira P."/>
            <person name="Findley K."/>
            <person name="Foster B."/>
            <person name="Gaskell J."/>
            <person name="Glotzer D."/>
            <person name="Gorecki P."/>
            <person name="Heitman J."/>
            <person name="Hesse C."/>
            <person name="Hori C."/>
            <person name="Igarashi K."/>
            <person name="Jurgens J.A."/>
            <person name="Kallen N."/>
            <person name="Kersten P."/>
            <person name="Kohler A."/>
            <person name="Kuees U."/>
            <person name="Kumar T.K.A."/>
            <person name="Kuo A."/>
            <person name="LaButti K."/>
            <person name="Larrondo L.F."/>
            <person name="Lindquist E."/>
            <person name="Ling A."/>
            <person name="Lombard V."/>
            <person name="Lucas S."/>
            <person name="Lundell T."/>
            <person name="Martin R."/>
            <person name="McLaughlin D.J."/>
            <person name="Morgenstern I."/>
            <person name="Morin E."/>
            <person name="Murat C."/>
            <person name="Nagy L.G."/>
            <person name="Nolan M."/>
            <person name="Ohm R.A."/>
            <person name="Patyshakuliyeva A."/>
            <person name="Rokas A."/>
            <person name="Ruiz-Duenas F.J."/>
            <person name="Sabat G."/>
            <person name="Salamov A."/>
            <person name="Samejima M."/>
            <person name="Schmutz J."/>
            <person name="Slot J.C."/>
            <person name="St John F."/>
            <person name="Stenlid J."/>
            <person name="Sun H."/>
            <person name="Sun S."/>
            <person name="Syed K."/>
            <person name="Tsang A."/>
            <person name="Wiebenga A."/>
            <person name="Young D."/>
            <person name="Pisabarro A."/>
            <person name="Eastwood D.C."/>
            <person name="Martin F."/>
            <person name="Cullen D."/>
            <person name="Grigoriev I.V."/>
            <person name="Hibbett D.S."/>
        </authorList>
    </citation>
    <scope>NUCLEOTIDE SEQUENCE [LARGE SCALE GENOMIC DNA]</scope>
    <source>
        <strain evidence="7 8">DJM-731 SS1</strain>
    </source>
</reference>
<dbReference type="EMBL" id="JH795861">
    <property type="protein sequence ID" value="EJU02687.1"/>
    <property type="molecule type" value="Genomic_DNA"/>
</dbReference>
<feature type="domain" description="Alpha-type protein kinase" evidence="6">
    <location>
        <begin position="14"/>
        <end position="248"/>
    </location>
</feature>
<dbReference type="AlphaFoldDB" id="M5G9Y3"/>
<dbReference type="SMART" id="SM00811">
    <property type="entry name" value="Alpha_kinase"/>
    <property type="match status" value="1"/>
</dbReference>
<evidence type="ECO:0000256" key="4">
    <source>
        <dbReference type="ARBA" id="ARBA00022777"/>
    </source>
</evidence>
<dbReference type="PANTHER" id="PTHR45992:SF2">
    <property type="entry name" value="EUKARYOTIC ELONGATION FACTOR 2 KINASE"/>
    <property type="match status" value="1"/>
</dbReference>
<dbReference type="RefSeq" id="XP_040629581.1">
    <property type="nucleotide sequence ID" value="XM_040768321.1"/>
</dbReference>
<dbReference type="GO" id="GO:0004674">
    <property type="term" value="F:protein serine/threonine kinase activity"/>
    <property type="evidence" value="ECO:0007669"/>
    <property type="project" value="UniProtKB-KW"/>
</dbReference>
<dbReference type="Pfam" id="PF02816">
    <property type="entry name" value="Alpha_kinase"/>
    <property type="match status" value="1"/>
</dbReference>
<evidence type="ECO:0000256" key="1">
    <source>
        <dbReference type="ARBA" id="ARBA00022527"/>
    </source>
</evidence>
<dbReference type="PROSITE" id="PS51158">
    <property type="entry name" value="ALPHA_KINASE"/>
    <property type="match status" value="1"/>
</dbReference>
<keyword evidence="1" id="KW-0723">Serine/threonine-protein kinase</keyword>
<dbReference type="PANTHER" id="PTHR45992">
    <property type="entry name" value="EUKARYOTIC ELONGATION FACTOR 2 KINASE-RELATED"/>
    <property type="match status" value="1"/>
</dbReference>
<evidence type="ECO:0000256" key="5">
    <source>
        <dbReference type="ARBA" id="ARBA00022840"/>
    </source>
</evidence>
<dbReference type="InterPro" id="IPR004166">
    <property type="entry name" value="a-kinase_dom"/>
</dbReference>
<sequence>MSTIGINQIVVVQEYFVSLDEFNCHPILCTQGDLVEIILQLLVFAEGLSKRAYWLRQKTDPLSMSAYMAKVLYNDGTGTKPSPLANWEHLQQELVGAEQAQDIFAVFQEQSLEVAQSTIMKAGLPPHQGCSWLVEPYLSQEKPIKFSGTDIAGRHGGENHAGSMVDALAHFSYIHSMQSLVLVDLPGIPQVNTHPGLPGNVPIVLFNVQTHTQEGSSGLGDQGQAGIDNFLVQHECVALCVQLQLNTLMDM</sequence>
<dbReference type="CDD" id="cd04515">
    <property type="entry name" value="Alpha_kinase"/>
    <property type="match status" value="1"/>
</dbReference>
<dbReference type="GO" id="GO:0005524">
    <property type="term" value="F:ATP binding"/>
    <property type="evidence" value="ECO:0007669"/>
    <property type="project" value="UniProtKB-KW"/>
</dbReference>
<protein>
    <recommendedName>
        <fullName evidence="6">Alpha-type protein kinase domain-containing protein</fullName>
    </recommendedName>
</protein>
<evidence type="ECO:0000259" key="6">
    <source>
        <dbReference type="PROSITE" id="PS51158"/>
    </source>
</evidence>
<dbReference type="Gene3D" id="3.20.200.10">
    <property type="entry name" value="MHCK/EF2 kinase"/>
    <property type="match status" value="1"/>
</dbReference>
<keyword evidence="5" id="KW-0067">ATP-binding</keyword>
<keyword evidence="3" id="KW-0547">Nucleotide-binding</keyword>
<evidence type="ECO:0000313" key="8">
    <source>
        <dbReference type="Proteomes" id="UP000030653"/>
    </source>
</evidence>
<dbReference type="OrthoDB" id="301415at2759"/>
<evidence type="ECO:0000256" key="3">
    <source>
        <dbReference type="ARBA" id="ARBA00022741"/>
    </source>
</evidence>
<gene>
    <name evidence="7" type="ORF">DACRYDRAFT_106753</name>
</gene>
<name>M5G9Y3_DACPD</name>
<dbReference type="STRING" id="1858805.M5G9Y3"/>
<keyword evidence="4" id="KW-0418">Kinase</keyword>
<evidence type="ECO:0000256" key="2">
    <source>
        <dbReference type="ARBA" id="ARBA00022679"/>
    </source>
</evidence>
<organism evidence="7 8">
    <name type="scientific">Dacryopinax primogenitus (strain DJM 731)</name>
    <name type="common">Brown rot fungus</name>
    <dbReference type="NCBI Taxonomy" id="1858805"/>
    <lineage>
        <taxon>Eukaryota</taxon>
        <taxon>Fungi</taxon>
        <taxon>Dikarya</taxon>
        <taxon>Basidiomycota</taxon>
        <taxon>Agaricomycotina</taxon>
        <taxon>Dacrymycetes</taxon>
        <taxon>Dacrymycetales</taxon>
        <taxon>Dacrymycetaceae</taxon>
        <taxon>Dacryopinax</taxon>
    </lineage>
</organism>
<dbReference type="Proteomes" id="UP000030653">
    <property type="component" value="Unassembled WGS sequence"/>
</dbReference>
<keyword evidence="8" id="KW-1185">Reference proteome</keyword>
<dbReference type="GO" id="GO:0031037">
    <property type="term" value="P:myosin II filament disassembly"/>
    <property type="evidence" value="ECO:0007669"/>
    <property type="project" value="TreeGrafter"/>
</dbReference>
<dbReference type="HOGENOM" id="CLU_1107087_0_0_1"/>
<dbReference type="InterPro" id="IPR011009">
    <property type="entry name" value="Kinase-like_dom_sf"/>
</dbReference>
<evidence type="ECO:0000313" key="7">
    <source>
        <dbReference type="EMBL" id="EJU02687.1"/>
    </source>
</evidence>
<dbReference type="InterPro" id="IPR051852">
    <property type="entry name" value="Alpha-type_PK"/>
</dbReference>